<organism evidence="8 9">
    <name type="scientific">Halorussus limi</name>
    <dbReference type="NCBI Taxonomy" id="2938695"/>
    <lineage>
        <taxon>Archaea</taxon>
        <taxon>Methanobacteriati</taxon>
        <taxon>Methanobacteriota</taxon>
        <taxon>Stenosarchaea group</taxon>
        <taxon>Halobacteria</taxon>
        <taxon>Halobacteriales</taxon>
        <taxon>Haladaptataceae</taxon>
        <taxon>Halorussus</taxon>
    </lineage>
</organism>
<feature type="transmembrane region" description="Helical" evidence="6">
    <location>
        <begin position="320"/>
        <end position="341"/>
    </location>
</feature>
<evidence type="ECO:0000256" key="5">
    <source>
        <dbReference type="ARBA" id="ARBA00023136"/>
    </source>
</evidence>
<dbReference type="GO" id="GO:0022857">
    <property type="term" value="F:transmembrane transporter activity"/>
    <property type="evidence" value="ECO:0007669"/>
    <property type="project" value="InterPro"/>
</dbReference>
<keyword evidence="5 6" id="KW-0472">Membrane</keyword>
<sequence>MLVTIAVRLKERIEHVIAPLRGDGRGWALVAIAVGWLLILGTRITIPVLLPGIKATFDIDNATAGFTITVIWAVYGLSQFPAGLLSNRVGDRNVLLASLAVMTLSIAALAAAPLFGVFLVTAALVGVGNGLYGPTRGTLLSSIYPDNDSAAIGFTLAVGSLGAAALPILAGAAVTRLGWRTTIAGAVPLLLATTVLAWRVVPPTAIPATTEASTGRRLRGLLSAISRRRVILGVGGKTIRVFVFQGLTAFLPTYLITVKGFDEVTASVLFATLFVSGAAAQISGGRAVTRYGNRLVLVALAAVSVLPLLALPFLSGLVPITVVIVLAGVQLGIAPVTNTYIINALPPAERNGAWGLLRTGYFLIASTGSVFVGVLADEGYFDSAVLILGGLLAVVAIIFAFLPELPKE</sequence>
<dbReference type="InterPro" id="IPR020846">
    <property type="entry name" value="MFS_dom"/>
</dbReference>
<feature type="transmembrane region" description="Helical" evidence="6">
    <location>
        <begin position="380"/>
        <end position="402"/>
    </location>
</feature>
<feature type="domain" description="Major facilitator superfamily (MFS) profile" evidence="7">
    <location>
        <begin position="28"/>
        <end position="407"/>
    </location>
</feature>
<dbReference type="KEGG" id="halx:M0R89_21230"/>
<keyword evidence="2" id="KW-1003">Cell membrane</keyword>
<dbReference type="InterPro" id="IPR050189">
    <property type="entry name" value="MFS_Efflux_Transporters"/>
</dbReference>
<dbReference type="RefSeq" id="WP_248652752.1">
    <property type="nucleotide sequence ID" value="NZ_CP096661.1"/>
</dbReference>
<feature type="transmembrane region" description="Helical" evidence="6">
    <location>
        <begin position="353"/>
        <end position="374"/>
    </location>
</feature>
<comment type="subcellular location">
    <subcellularLocation>
        <location evidence="1">Cell membrane</location>
        <topology evidence="1">Multi-pass membrane protein</topology>
    </subcellularLocation>
</comment>
<feature type="transmembrane region" description="Helical" evidence="6">
    <location>
        <begin position="62"/>
        <end position="82"/>
    </location>
</feature>
<dbReference type="AlphaFoldDB" id="A0A8U0I0P6"/>
<evidence type="ECO:0000313" key="8">
    <source>
        <dbReference type="EMBL" id="UPV76719.1"/>
    </source>
</evidence>
<dbReference type="PANTHER" id="PTHR43124:SF3">
    <property type="entry name" value="CHLORAMPHENICOL EFFLUX PUMP RV0191"/>
    <property type="match status" value="1"/>
</dbReference>
<dbReference type="PANTHER" id="PTHR43124">
    <property type="entry name" value="PURINE EFFLUX PUMP PBUE"/>
    <property type="match status" value="1"/>
</dbReference>
<proteinExistence type="predicted"/>
<evidence type="ECO:0000256" key="6">
    <source>
        <dbReference type="SAM" id="Phobius"/>
    </source>
</evidence>
<dbReference type="Gene3D" id="1.20.1250.20">
    <property type="entry name" value="MFS general substrate transporter like domains"/>
    <property type="match status" value="2"/>
</dbReference>
<dbReference type="EMBL" id="CP096661">
    <property type="protein sequence ID" value="UPV76719.1"/>
    <property type="molecule type" value="Genomic_DNA"/>
</dbReference>
<feature type="transmembrane region" description="Helical" evidence="6">
    <location>
        <begin position="27"/>
        <end position="50"/>
    </location>
</feature>
<feature type="transmembrane region" description="Helical" evidence="6">
    <location>
        <begin position="94"/>
        <end position="127"/>
    </location>
</feature>
<accession>A0A8U0I0P6</accession>
<reference evidence="8 9" key="1">
    <citation type="submission" date="2022-04" db="EMBL/GenBank/DDBJ databases">
        <title>Diverse halophilic archaea isolated from saline environments.</title>
        <authorList>
            <person name="Cui H.-L."/>
        </authorList>
    </citation>
    <scope>NUCLEOTIDE SEQUENCE [LARGE SCALE GENOMIC DNA]</scope>
    <source>
        <strain evidence="8 9">XZYJT49</strain>
        <plasmid evidence="8 9">unnamed2</plasmid>
    </source>
</reference>
<protein>
    <submittedName>
        <fullName evidence="8">MFS transporter</fullName>
    </submittedName>
</protein>
<evidence type="ECO:0000256" key="4">
    <source>
        <dbReference type="ARBA" id="ARBA00022989"/>
    </source>
</evidence>
<evidence type="ECO:0000313" key="9">
    <source>
        <dbReference type="Proteomes" id="UP000830729"/>
    </source>
</evidence>
<dbReference type="GeneID" id="72187779"/>
<dbReference type="InterPro" id="IPR036259">
    <property type="entry name" value="MFS_trans_sf"/>
</dbReference>
<dbReference type="InterPro" id="IPR011701">
    <property type="entry name" value="MFS"/>
</dbReference>
<dbReference type="Proteomes" id="UP000830729">
    <property type="component" value="Plasmid unnamed2"/>
</dbReference>
<feature type="transmembrane region" description="Helical" evidence="6">
    <location>
        <begin position="295"/>
        <end position="314"/>
    </location>
</feature>
<geneLocation type="plasmid" evidence="8 9">
    <name>unnamed2</name>
</geneLocation>
<keyword evidence="3 6" id="KW-0812">Transmembrane</keyword>
<dbReference type="GO" id="GO:0005886">
    <property type="term" value="C:plasma membrane"/>
    <property type="evidence" value="ECO:0007669"/>
    <property type="project" value="UniProtKB-SubCell"/>
</dbReference>
<evidence type="ECO:0000259" key="7">
    <source>
        <dbReference type="PROSITE" id="PS50850"/>
    </source>
</evidence>
<evidence type="ECO:0000256" key="3">
    <source>
        <dbReference type="ARBA" id="ARBA00022692"/>
    </source>
</evidence>
<evidence type="ECO:0000256" key="1">
    <source>
        <dbReference type="ARBA" id="ARBA00004651"/>
    </source>
</evidence>
<keyword evidence="4 6" id="KW-1133">Transmembrane helix</keyword>
<keyword evidence="8" id="KW-0614">Plasmid</keyword>
<gene>
    <name evidence="8" type="ORF">M0R89_21230</name>
</gene>
<name>A0A8U0I0P6_9EURY</name>
<feature type="transmembrane region" description="Helical" evidence="6">
    <location>
        <begin position="150"/>
        <end position="170"/>
    </location>
</feature>
<dbReference type="SUPFAM" id="SSF103473">
    <property type="entry name" value="MFS general substrate transporter"/>
    <property type="match status" value="1"/>
</dbReference>
<feature type="transmembrane region" description="Helical" evidence="6">
    <location>
        <begin position="264"/>
        <end position="283"/>
    </location>
</feature>
<dbReference type="PROSITE" id="PS50850">
    <property type="entry name" value="MFS"/>
    <property type="match status" value="1"/>
</dbReference>
<dbReference type="Pfam" id="PF07690">
    <property type="entry name" value="MFS_1"/>
    <property type="match status" value="1"/>
</dbReference>
<keyword evidence="9" id="KW-1185">Reference proteome</keyword>
<evidence type="ECO:0000256" key="2">
    <source>
        <dbReference type="ARBA" id="ARBA00022475"/>
    </source>
</evidence>